<reference evidence="1 2" key="1">
    <citation type="submission" date="2016-01" db="EMBL/GenBank/DDBJ databases">
        <authorList>
            <person name="Oliw E.H."/>
        </authorList>
    </citation>
    <scope>NUCLEOTIDE SEQUENCE [LARGE SCALE GENOMIC DNA]</scope>
    <source>
        <strain evidence="1 2">MJR7757A</strain>
    </source>
</reference>
<dbReference type="AlphaFoldDB" id="A0A133NDY2"/>
<accession>A0A133NDY2</accession>
<evidence type="ECO:0000313" key="2">
    <source>
        <dbReference type="Proteomes" id="UP000070646"/>
    </source>
</evidence>
<sequence length="152" mass="17266">MEVDNMIRTIVCQREGCNGNAFYINSHDGEMSVVCKECNSEYKYETENNSLLMLSNCSSCNNDTFKVFKDTESNTIYAKCMVCGNPPENIFVDADGNQVSYESKILNDIKDMVYKVEQRISNLERDVDNLGSGQVLIEQSMAYINQFLSETK</sequence>
<dbReference type="EMBL" id="LRPU01000010">
    <property type="protein sequence ID" value="KXA14474.1"/>
    <property type="molecule type" value="Genomic_DNA"/>
</dbReference>
<evidence type="ECO:0000313" key="1">
    <source>
        <dbReference type="EMBL" id="KXA14474.1"/>
    </source>
</evidence>
<dbReference type="Proteomes" id="UP000070646">
    <property type="component" value="Unassembled WGS sequence"/>
</dbReference>
<gene>
    <name evidence="1" type="ORF">HMPREF3222_00313</name>
</gene>
<comment type="caution">
    <text evidence="1">The sequence shown here is derived from an EMBL/GenBank/DDBJ whole genome shotgun (WGS) entry which is preliminary data.</text>
</comment>
<organism evidence="1 2">
    <name type="scientific">Clostridium perfringens</name>
    <dbReference type="NCBI Taxonomy" id="1502"/>
    <lineage>
        <taxon>Bacteria</taxon>
        <taxon>Bacillati</taxon>
        <taxon>Bacillota</taxon>
        <taxon>Clostridia</taxon>
        <taxon>Eubacteriales</taxon>
        <taxon>Clostridiaceae</taxon>
        <taxon>Clostridium</taxon>
    </lineage>
</organism>
<dbReference type="PATRIC" id="fig|1502.174.peg.316"/>
<proteinExistence type="predicted"/>
<name>A0A133NDY2_CLOPF</name>
<protein>
    <submittedName>
        <fullName evidence="1">Uncharacterized protein</fullName>
    </submittedName>
</protein>